<dbReference type="GO" id="GO:0140359">
    <property type="term" value="F:ABC-type transporter activity"/>
    <property type="evidence" value="ECO:0007669"/>
    <property type="project" value="InterPro"/>
</dbReference>
<feature type="transmembrane region" description="Helical" evidence="1">
    <location>
        <begin position="117"/>
        <end position="143"/>
    </location>
</feature>
<feature type="transmembrane region" description="Helical" evidence="1">
    <location>
        <begin position="155"/>
        <end position="180"/>
    </location>
</feature>
<dbReference type="PANTHER" id="PTHR43471:SF14">
    <property type="entry name" value="ABC-2 TYPE TRANSPORT SYSTEM PERMEASE PROTEIN"/>
    <property type="match status" value="1"/>
</dbReference>
<sequence>MSGLGVIFWKEFADFFGRRRFLILFIIICIISTSITYMASHSPASSFSKLPNDFLFLGLFTFSAGSIPSFTFFISFFGPLIGILLGFDAINSEHSRGTISMVLSQPVARDSLINGKFLAGLATIAIALTSIILIILGLGLYTLGIVPNLGEIARIGVFFAASIIYIGFWLSLGVLFSILFRRAAGSALASIMIWLFFAFFIYMIASAIADQLAPVSRVTTVEALTKNESIKNTIMHISPAVLFEEIAIAILNPSVRVFGLISSSQISSLIPTPLSLDQSLLVVWPQFVSLFSLMLICFAISYVVFMKQEIRST</sequence>
<accession>A0A7V0N0A0</accession>
<evidence type="ECO:0000313" key="2">
    <source>
        <dbReference type="EMBL" id="HDN85294.1"/>
    </source>
</evidence>
<dbReference type="AlphaFoldDB" id="A0A7V0N0A0"/>
<organism evidence="2">
    <name type="scientific">Aerophobetes bacterium</name>
    <dbReference type="NCBI Taxonomy" id="2030807"/>
    <lineage>
        <taxon>Bacteria</taxon>
        <taxon>Candidatus Aerophobota</taxon>
    </lineage>
</organism>
<feature type="transmembrane region" description="Helical" evidence="1">
    <location>
        <begin position="283"/>
        <end position="305"/>
    </location>
</feature>
<comment type="caution">
    <text evidence="2">The sequence shown here is derived from an EMBL/GenBank/DDBJ whole genome shotgun (WGS) entry which is preliminary data.</text>
</comment>
<evidence type="ECO:0000256" key="1">
    <source>
        <dbReference type="SAM" id="Phobius"/>
    </source>
</evidence>
<feature type="transmembrane region" description="Helical" evidence="1">
    <location>
        <begin position="21"/>
        <end position="39"/>
    </location>
</feature>
<gene>
    <name evidence="2" type="ORF">ENG47_06045</name>
</gene>
<dbReference type="Proteomes" id="UP000885660">
    <property type="component" value="Unassembled WGS sequence"/>
</dbReference>
<dbReference type="GO" id="GO:0005886">
    <property type="term" value="C:plasma membrane"/>
    <property type="evidence" value="ECO:0007669"/>
    <property type="project" value="UniProtKB-SubCell"/>
</dbReference>
<feature type="non-terminal residue" evidence="2">
    <location>
        <position position="313"/>
    </location>
</feature>
<reference evidence="2" key="1">
    <citation type="journal article" date="2020" name="mSystems">
        <title>Genome- and Community-Level Interaction Insights into Carbon Utilization and Element Cycling Functions of Hydrothermarchaeota in Hydrothermal Sediment.</title>
        <authorList>
            <person name="Zhou Z."/>
            <person name="Liu Y."/>
            <person name="Xu W."/>
            <person name="Pan J."/>
            <person name="Luo Z.H."/>
            <person name="Li M."/>
        </authorList>
    </citation>
    <scope>NUCLEOTIDE SEQUENCE [LARGE SCALE GENOMIC DNA]</scope>
    <source>
        <strain evidence="2">HyVt-219</strain>
    </source>
</reference>
<dbReference type="Pfam" id="PF12679">
    <property type="entry name" value="ABC2_membrane_2"/>
    <property type="match status" value="1"/>
</dbReference>
<name>A0A7V0N0A0_UNCAE</name>
<dbReference type="PANTHER" id="PTHR43471">
    <property type="entry name" value="ABC TRANSPORTER PERMEASE"/>
    <property type="match status" value="1"/>
</dbReference>
<proteinExistence type="predicted"/>
<dbReference type="EMBL" id="DRBC01000364">
    <property type="protein sequence ID" value="HDN85294.1"/>
    <property type="molecule type" value="Genomic_DNA"/>
</dbReference>
<protein>
    <submittedName>
        <fullName evidence="2">ABC transporter</fullName>
    </submittedName>
</protein>
<feature type="transmembrane region" description="Helical" evidence="1">
    <location>
        <begin position="187"/>
        <end position="209"/>
    </location>
</feature>
<keyword evidence="1" id="KW-0812">Transmembrane</keyword>
<keyword evidence="1" id="KW-0472">Membrane</keyword>
<feature type="transmembrane region" description="Helical" evidence="1">
    <location>
        <begin position="59"/>
        <end position="87"/>
    </location>
</feature>
<keyword evidence="1" id="KW-1133">Transmembrane helix</keyword>